<keyword evidence="2" id="KW-0732">Signal</keyword>
<evidence type="ECO:0000256" key="2">
    <source>
        <dbReference type="SAM" id="SignalP"/>
    </source>
</evidence>
<keyword evidence="4" id="KW-1185">Reference proteome</keyword>
<evidence type="ECO:0000313" key="4">
    <source>
        <dbReference type="Proteomes" id="UP001144280"/>
    </source>
</evidence>
<accession>A0ABQ5QS22</accession>
<sequence length="178" mass="17422">MGVRWVALVTVAGLVALAGCGGSDGAPPVAASPSPSAATSPASDPTTAAPPPSPTQPVSPSAQAGSAAGVTVERSGGFAGVTQAVAVEPNGAWKYQGDGGGSGPATGKLTPAQRAQLQKLLAEPALRQEGGSLDPRCADAFMYTLVTGSTRVIWTDCGDSSPPTATKIVTLLADATPL</sequence>
<gene>
    <name evidence="3" type="ORF">Pa4123_26930</name>
</gene>
<reference evidence="3" key="1">
    <citation type="submission" date="2022-12" db="EMBL/GenBank/DDBJ databases">
        <title>New Phytohabitans aurantiacus sp. RD004123 nov., an actinomycete isolated from soil.</title>
        <authorList>
            <person name="Triningsih D.W."/>
            <person name="Harunari E."/>
            <person name="Igarashi Y."/>
        </authorList>
    </citation>
    <scope>NUCLEOTIDE SEQUENCE</scope>
    <source>
        <strain evidence="3">RD004123</strain>
    </source>
</reference>
<dbReference type="Proteomes" id="UP001144280">
    <property type="component" value="Unassembled WGS sequence"/>
</dbReference>
<evidence type="ECO:0000313" key="3">
    <source>
        <dbReference type="EMBL" id="GLH97418.1"/>
    </source>
</evidence>
<feature type="chain" id="PRO_5046968677" description="DUF3558 domain-containing protein" evidence="2">
    <location>
        <begin position="19"/>
        <end position="178"/>
    </location>
</feature>
<dbReference type="PROSITE" id="PS51257">
    <property type="entry name" value="PROKAR_LIPOPROTEIN"/>
    <property type="match status" value="1"/>
</dbReference>
<organism evidence="3 4">
    <name type="scientific">Phytohabitans aurantiacus</name>
    <dbReference type="NCBI Taxonomy" id="3016789"/>
    <lineage>
        <taxon>Bacteria</taxon>
        <taxon>Bacillati</taxon>
        <taxon>Actinomycetota</taxon>
        <taxon>Actinomycetes</taxon>
        <taxon>Micromonosporales</taxon>
        <taxon>Micromonosporaceae</taxon>
    </lineage>
</organism>
<proteinExistence type="predicted"/>
<evidence type="ECO:0000256" key="1">
    <source>
        <dbReference type="SAM" id="MobiDB-lite"/>
    </source>
</evidence>
<name>A0ABQ5QS22_9ACTN</name>
<feature type="compositionally biased region" description="Low complexity" evidence="1">
    <location>
        <begin position="25"/>
        <end position="47"/>
    </location>
</feature>
<protein>
    <recommendedName>
        <fullName evidence="5">DUF3558 domain-containing protein</fullName>
    </recommendedName>
</protein>
<evidence type="ECO:0008006" key="5">
    <source>
        <dbReference type="Google" id="ProtNLM"/>
    </source>
</evidence>
<feature type="compositionally biased region" description="Pro residues" evidence="1">
    <location>
        <begin position="48"/>
        <end position="57"/>
    </location>
</feature>
<comment type="caution">
    <text evidence="3">The sequence shown here is derived from an EMBL/GenBank/DDBJ whole genome shotgun (WGS) entry which is preliminary data.</text>
</comment>
<feature type="signal peptide" evidence="2">
    <location>
        <begin position="1"/>
        <end position="18"/>
    </location>
</feature>
<dbReference type="EMBL" id="BSDI01000010">
    <property type="protein sequence ID" value="GLH97418.1"/>
    <property type="molecule type" value="Genomic_DNA"/>
</dbReference>
<feature type="region of interest" description="Disordered" evidence="1">
    <location>
        <begin position="24"/>
        <end position="70"/>
    </location>
</feature>